<dbReference type="Pfam" id="PF00250">
    <property type="entry name" value="Forkhead"/>
    <property type="match status" value="1"/>
</dbReference>
<keyword evidence="7" id="KW-0010">Activator</keyword>
<evidence type="ECO:0000256" key="9">
    <source>
        <dbReference type="ARBA" id="ARBA00023242"/>
    </source>
</evidence>
<dbReference type="PROSITE" id="PS50039">
    <property type="entry name" value="FORK_HEAD_3"/>
    <property type="match status" value="1"/>
</dbReference>
<feature type="region of interest" description="Disordered" evidence="13">
    <location>
        <begin position="31"/>
        <end position="54"/>
    </location>
</feature>
<evidence type="ECO:0000313" key="15">
    <source>
        <dbReference type="EMBL" id="JAI66155.1"/>
    </source>
</evidence>
<evidence type="ECO:0000256" key="3">
    <source>
        <dbReference type="ARBA" id="ARBA00022473"/>
    </source>
</evidence>
<comment type="subunit">
    <text evidence="11">Interacts with melt.</text>
</comment>
<evidence type="ECO:0000256" key="6">
    <source>
        <dbReference type="ARBA" id="ARBA00023125"/>
    </source>
</evidence>
<proteinExistence type="predicted"/>
<keyword evidence="5" id="KW-0805">Transcription regulation</keyword>
<keyword evidence="6 12" id="KW-0238">DNA-binding</keyword>
<keyword evidence="4" id="KW-0963">Cytoplasm</keyword>
<dbReference type="EMBL" id="GDRN01053606">
    <property type="protein sequence ID" value="JAI66155.1"/>
    <property type="molecule type" value="Transcribed_RNA"/>
</dbReference>
<organism evidence="15">
    <name type="scientific">Scylla olivacea</name>
    <name type="common">Orange mud crab</name>
    <name type="synonym">Cancer olivacea</name>
    <dbReference type="NCBI Taxonomy" id="85551"/>
    <lineage>
        <taxon>Eukaryota</taxon>
        <taxon>Metazoa</taxon>
        <taxon>Ecdysozoa</taxon>
        <taxon>Arthropoda</taxon>
        <taxon>Crustacea</taxon>
        <taxon>Multicrustacea</taxon>
        <taxon>Malacostraca</taxon>
        <taxon>Eumalacostraca</taxon>
        <taxon>Eucarida</taxon>
        <taxon>Decapoda</taxon>
        <taxon>Pleocyemata</taxon>
        <taxon>Brachyura</taxon>
        <taxon>Eubrachyura</taxon>
        <taxon>Portunoidea</taxon>
        <taxon>Portunidae</taxon>
        <taxon>Portuninae</taxon>
        <taxon>Scylla</taxon>
    </lineage>
</organism>
<dbReference type="Gene3D" id="1.10.10.10">
    <property type="entry name" value="Winged helix-like DNA-binding domain superfamily/Winged helix DNA-binding domain"/>
    <property type="match status" value="1"/>
</dbReference>
<feature type="domain" description="Fork-head" evidence="14">
    <location>
        <begin position="79"/>
        <end position="129"/>
    </location>
</feature>
<protein>
    <recommendedName>
        <fullName evidence="14">Fork-head domain-containing protein</fullName>
    </recommendedName>
</protein>
<dbReference type="SUPFAM" id="SSF46785">
    <property type="entry name" value="Winged helix' DNA-binding domain"/>
    <property type="match status" value="1"/>
</dbReference>
<dbReference type="PANTHER" id="PTHR45767">
    <property type="entry name" value="FORKHEAD BOX PROTEIN O"/>
    <property type="match status" value="1"/>
</dbReference>
<evidence type="ECO:0000256" key="11">
    <source>
        <dbReference type="ARBA" id="ARBA00038846"/>
    </source>
</evidence>
<comment type="subcellular location">
    <subcellularLocation>
        <location evidence="2">Cytoplasm</location>
    </subcellularLocation>
    <subcellularLocation>
        <location evidence="1 12">Nucleus</location>
    </subcellularLocation>
</comment>
<evidence type="ECO:0000256" key="7">
    <source>
        <dbReference type="ARBA" id="ARBA00023159"/>
    </source>
</evidence>
<dbReference type="InterPro" id="IPR036388">
    <property type="entry name" value="WH-like_DNA-bd_sf"/>
</dbReference>
<evidence type="ECO:0000256" key="10">
    <source>
        <dbReference type="ARBA" id="ARBA00023306"/>
    </source>
</evidence>
<dbReference type="PANTHER" id="PTHR45767:SF2">
    <property type="entry name" value="FORKHEAD BOX PROTEIN O"/>
    <property type="match status" value="1"/>
</dbReference>
<evidence type="ECO:0000256" key="12">
    <source>
        <dbReference type="PROSITE-ProRule" id="PRU00089"/>
    </source>
</evidence>
<keyword evidence="3" id="KW-0217">Developmental protein</keyword>
<evidence type="ECO:0000256" key="2">
    <source>
        <dbReference type="ARBA" id="ARBA00004496"/>
    </source>
</evidence>
<dbReference type="GO" id="GO:0005737">
    <property type="term" value="C:cytoplasm"/>
    <property type="evidence" value="ECO:0007669"/>
    <property type="project" value="UniProtKB-SubCell"/>
</dbReference>
<feature type="DNA-binding region" description="Fork-head" evidence="12">
    <location>
        <begin position="79"/>
        <end position="129"/>
    </location>
</feature>
<dbReference type="AlphaFoldDB" id="A0A0P4WGV6"/>
<accession>A0A0P4WGV6</accession>
<sequence length="187" mass="20336">MDCKADVIPRGRCNTWPPPLQDDLSSSHFFPPVSLASHHPGQQQPVVGESGGCPMDPQTAAVPPNGNAKKGVSTRRNAWGGMSYADLITAAISSTPDGRLTLAQIYDWVVANIPYFKDKGDSNSSAGWKVGMPLSRRRVLLAASKQRNHYARTKESGRLGYHDPQVSPFLFCLYLSHTIEACSSCVH</sequence>
<keyword evidence="9 12" id="KW-0539">Nucleus</keyword>
<evidence type="ECO:0000256" key="1">
    <source>
        <dbReference type="ARBA" id="ARBA00004123"/>
    </source>
</evidence>
<keyword evidence="10" id="KW-0131">Cell cycle</keyword>
<dbReference type="SMART" id="SM00339">
    <property type="entry name" value="FH"/>
    <property type="match status" value="1"/>
</dbReference>
<keyword evidence="8" id="KW-0804">Transcription</keyword>
<dbReference type="GO" id="GO:0000978">
    <property type="term" value="F:RNA polymerase II cis-regulatory region sequence-specific DNA binding"/>
    <property type="evidence" value="ECO:0007669"/>
    <property type="project" value="TreeGrafter"/>
</dbReference>
<dbReference type="InterPro" id="IPR036390">
    <property type="entry name" value="WH_DNA-bd_sf"/>
</dbReference>
<dbReference type="GO" id="GO:0005634">
    <property type="term" value="C:nucleus"/>
    <property type="evidence" value="ECO:0007669"/>
    <property type="project" value="UniProtKB-SubCell"/>
</dbReference>
<evidence type="ECO:0000256" key="4">
    <source>
        <dbReference type="ARBA" id="ARBA00022490"/>
    </source>
</evidence>
<dbReference type="InterPro" id="IPR001766">
    <property type="entry name" value="Fork_head_dom"/>
</dbReference>
<evidence type="ECO:0000256" key="13">
    <source>
        <dbReference type="SAM" id="MobiDB-lite"/>
    </source>
</evidence>
<evidence type="ECO:0000256" key="5">
    <source>
        <dbReference type="ARBA" id="ARBA00023015"/>
    </source>
</evidence>
<evidence type="ECO:0000256" key="8">
    <source>
        <dbReference type="ARBA" id="ARBA00023163"/>
    </source>
</evidence>
<name>A0A0P4WGV6_SCYOL</name>
<reference evidence="15" key="1">
    <citation type="submission" date="2015-09" db="EMBL/GenBank/DDBJ databases">
        <title>Scylla olivacea transcriptome.</title>
        <authorList>
            <person name="Ikhwanuddin M."/>
        </authorList>
    </citation>
    <scope>NUCLEOTIDE SEQUENCE</scope>
</reference>
<evidence type="ECO:0000259" key="14">
    <source>
        <dbReference type="PROSITE" id="PS50039"/>
    </source>
</evidence>
<dbReference type="GO" id="GO:0000981">
    <property type="term" value="F:DNA-binding transcription factor activity, RNA polymerase II-specific"/>
    <property type="evidence" value="ECO:0007669"/>
    <property type="project" value="TreeGrafter"/>
</dbReference>